<dbReference type="RefSeq" id="WP_236984778.1">
    <property type="nucleotide sequence ID" value="NZ_AP023086.1"/>
</dbReference>
<gene>
    <name evidence="2" type="ORF">MARGE09_P3712</name>
</gene>
<keyword evidence="3" id="KW-1185">Reference proteome</keyword>
<sequence length="251" mass="27936">MTTRPKSTHRKGERNPDDTLPTPAPMSVDTFDGKVHVEWDSEASVTNIGQLAFFIEFLKLGGRFDDWIDDCPLHYQSNNAPQKIDVLGSLFLSILSGHKRYAHLTALRADGVNPGLLGMNKVVSEDSARKAMKRMNPRDSEQWMQNHLLSCCEPLLSAPWILDVDTTIKPLYGHQELADKGYNPQKPGRPSHTYHTCMIANLRLILDVEVKAGSQSHSSHGLPGLMALLARLSHEQKPAFVRAILLGVAIR</sequence>
<evidence type="ECO:0008006" key="4">
    <source>
        <dbReference type="Google" id="ProtNLM"/>
    </source>
</evidence>
<name>A0AAN2BLY5_9GAMM</name>
<accession>A0AAN2BLY5</accession>
<proteinExistence type="predicted"/>
<dbReference type="Proteomes" id="UP001320119">
    <property type="component" value="Chromosome"/>
</dbReference>
<feature type="compositionally biased region" description="Basic residues" evidence="1">
    <location>
        <begin position="1"/>
        <end position="12"/>
    </location>
</feature>
<evidence type="ECO:0000256" key="1">
    <source>
        <dbReference type="SAM" id="MobiDB-lite"/>
    </source>
</evidence>
<evidence type="ECO:0000313" key="2">
    <source>
        <dbReference type="EMBL" id="BCD99510.1"/>
    </source>
</evidence>
<dbReference type="AlphaFoldDB" id="A0AAN2BLY5"/>
<feature type="region of interest" description="Disordered" evidence="1">
    <location>
        <begin position="1"/>
        <end position="26"/>
    </location>
</feature>
<dbReference type="KEGG" id="marq:MARGE09_P3712"/>
<organism evidence="2 3">
    <name type="scientific">Marinagarivorans cellulosilyticus</name>
    <dbReference type="NCBI Taxonomy" id="2721545"/>
    <lineage>
        <taxon>Bacteria</taxon>
        <taxon>Pseudomonadati</taxon>
        <taxon>Pseudomonadota</taxon>
        <taxon>Gammaproteobacteria</taxon>
        <taxon>Cellvibrionales</taxon>
        <taxon>Cellvibrionaceae</taxon>
        <taxon>Marinagarivorans</taxon>
    </lineage>
</organism>
<protein>
    <recommendedName>
        <fullName evidence="4">Transposase</fullName>
    </recommendedName>
</protein>
<dbReference type="EMBL" id="AP023086">
    <property type="protein sequence ID" value="BCD99510.1"/>
    <property type="molecule type" value="Genomic_DNA"/>
</dbReference>
<reference evidence="2 3" key="1">
    <citation type="journal article" date="2022" name="IScience">
        <title>An ultrasensitive nanofiber-based assay for enzymatic hydrolysis and deep-sea microbial degradation of cellulose.</title>
        <authorList>
            <person name="Tsudome M."/>
            <person name="Tachioka M."/>
            <person name="Miyazaki M."/>
            <person name="Uchimura K."/>
            <person name="Tsuda M."/>
            <person name="Takaki Y."/>
            <person name="Deguchi S."/>
        </authorList>
    </citation>
    <scope>NUCLEOTIDE SEQUENCE [LARGE SCALE GENOMIC DNA]</scope>
    <source>
        <strain evidence="2 3">GE09</strain>
    </source>
</reference>
<evidence type="ECO:0000313" key="3">
    <source>
        <dbReference type="Proteomes" id="UP001320119"/>
    </source>
</evidence>